<evidence type="ECO:0000256" key="5">
    <source>
        <dbReference type="PIRSR" id="PIRSR001217-1"/>
    </source>
</evidence>
<dbReference type="Gene3D" id="3.90.226.10">
    <property type="entry name" value="2-enoyl-CoA Hydratase, Chain A, domain 1"/>
    <property type="match status" value="3"/>
</dbReference>
<dbReference type="InterPro" id="IPR029045">
    <property type="entry name" value="ClpP/crotonase-like_dom_sf"/>
</dbReference>
<dbReference type="Proteomes" id="UP000546701">
    <property type="component" value="Unassembled WGS sequence"/>
</dbReference>
<gene>
    <name evidence="7" type="ORF">FHS99_000275</name>
</gene>
<dbReference type="EMBL" id="JACIJR010000001">
    <property type="protein sequence ID" value="MBB5727819.1"/>
    <property type="molecule type" value="Genomic_DNA"/>
</dbReference>
<evidence type="ECO:0000313" key="7">
    <source>
        <dbReference type="EMBL" id="MBB5727819.1"/>
    </source>
</evidence>
<protein>
    <submittedName>
        <fullName evidence="7">Protease-4</fullName>
        <ecNumber evidence="7">3.4.21.-</ecNumber>
    </submittedName>
</protein>
<dbReference type="OrthoDB" id="9764363at2"/>
<evidence type="ECO:0000256" key="3">
    <source>
        <dbReference type="ARBA" id="ARBA00022801"/>
    </source>
</evidence>
<feature type="domain" description="Peptidase S49" evidence="6">
    <location>
        <begin position="379"/>
        <end position="531"/>
    </location>
</feature>
<comment type="caution">
    <text evidence="7">The sequence shown here is derived from an EMBL/GenBank/DDBJ whole genome shotgun (WGS) entry which is preliminary data.</text>
</comment>
<dbReference type="PANTHER" id="PTHR33209">
    <property type="entry name" value="PROTEASE 4"/>
    <property type="match status" value="1"/>
</dbReference>
<dbReference type="PIRSF" id="PIRSF001217">
    <property type="entry name" value="Protease_4_SppA"/>
    <property type="match status" value="1"/>
</dbReference>
<accession>A0A7W9F1J3</accession>
<reference evidence="7 8" key="1">
    <citation type="submission" date="2020-08" db="EMBL/GenBank/DDBJ databases">
        <title>Genomic Encyclopedia of Type Strains, Phase IV (KMG-IV): sequencing the most valuable type-strain genomes for metagenomic binning, comparative biology and taxonomic classification.</title>
        <authorList>
            <person name="Goeker M."/>
        </authorList>
    </citation>
    <scope>NUCLEOTIDE SEQUENCE [LARGE SCALE GENOMIC DNA]</scope>
    <source>
        <strain evidence="7 8">DSM 103336</strain>
    </source>
</reference>
<evidence type="ECO:0000256" key="4">
    <source>
        <dbReference type="ARBA" id="ARBA00022825"/>
    </source>
</evidence>
<dbReference type="CDD" id="cd07018">
    <property type="entry name" value="S49_SppA_67K_type"/>
    <property type="match status" value="1"/>
</dbReference>
<evidence type="ECO:0000259" key="6">
    <source>
        <dbReference type="Pfam" id="PF01343"/>
    </source>
</evidence>
<dbReference type="NCBIfam" id="TIGR00705">
    <property type="entry name" value="SppA_67K"/>
    <property type="match status" value="1"/>
</dbReference>
<dbReference type="Pfam" id="PF01343">
    <property type="entry name" value="Peptidase_S49"/>
    <property type="match status" value="2"/>
</dbReference>
<keyword evidence="8" id="KW-1185">Reference proteome</keyword>
<dbReference type="InterPro" id="IPR047217">
    <property type="entry name" value="S49_SppA_67K_type_N"/>
</dbReference>
<dbReference type="CDD" id="cd07023">
    <property type="entry name" value="S49_Sppa_N_C"/>
    <property type="match status" value="1"/>
</dbReference>
<dbReference type="GO" id="GO:0006465">
    <property type="term" value="P:signal peptide processing"/>
    <property type="evidence" value="ECO:0007669"/>
    <property type="project" value="InterPro"/>
</dbReference>
<dbReference type="PANTHER" id="PTHR33209:SF1">
    <property type="entry name" value="PEPTIDASE S49 DOMAIN-CONTAINING PROTEIN"/>
    <property type="match status" value="1"/>
</dbReference>
<dbReference type="GO" id="GO:0008236">
    <property type="term" value="F:serine-type peptidase activity"/>
    <property type="evidence" value="ECO:0007669"/>
    <property type="project" value="UniProtKB-KW"/>
</dbReference>
<comment type="similarity">
    <text evidence="1">Belongs to the peptidase S49 family.</text>
</comment>
<proteinExistence type="inferred from homology"/>
<dbReference type="InterPro" id="IPR002142">
    <property type="entry name" value="Peptidase_S49"/>
</dbReference>
<dbReference type="InterPro" id="IPR047272">
    <property type="entry name" value="S49_SppA_C"/>
</dbReference>
<dbReference type="Gene3D" id="6.20.330.10">
    <property type="match status" value="1"/>
</dbReference>
<evidence type="ECO:0000256" key="2">
    <source>
        <dbReference type="ARBA" id="ARBA00022670"/>
    </source>
</evidence>
<keyword evidence="2 7" id="KW-0645">Protease</keyword>
<dbReference type="SUPFAM" id="SSF52096">
    <property type="entry name" value="ClpP/crotonase"/>
    <property type="match status" value="2"/>
</dbReference>
<name>A0A7W9F1J3_9SPHN</name>
<dbReference type="EC" id="3.4.21.-" evidence="7"/>
<feature type="domain" description="Peptidase S49" evidence="6">
    <location>
        <begin position="126"/>
        <end position="270"/>
    </location>
</feature>
<evidence type="ECO:0000313" key="8">
    <source>
        <dbReference type="Proteomes" id="UP000546701"/>
    </source>
</evidence>
<evidence type="ECO:0000256" key="1">
    <source>
        <dbReference type="ARBA" id="ARBA00008683"/>
    </source>
</evidence>
<dbReference type="RefSeq" id="WP_157175180.1">
    <property type="nucleotide sequence ID" value="NZ_BMJP01000001.1"/>
</dbReference>
<dbReference type="GO" id="GO:0016020">
    <property type="term" value="C:membrane"/>
    <property type="evidence" value="ECO:0007669"/>
    <property type="project" value="InterPro"/>
</dbReference>
<feature type="active site" description="Nucleophile" evidence="5">
    <location>
        <position position="396"/>
    </location>
</feature>
<feature type="active site" description="Proton donor/acceptor" evidence="5">
    <location>
        <position position="193"/>
    </location>
</feature>
<dbReference type="AlphaFoldDB" id="A0A7W9F1J3"/>
<dbReference type="InterPro" id="IPR004634">
    <property type="entry name" value="Pept_S49_pIV"/>
</dbReference>
<organism evidence="7 8">
    <name type="scientific">Sphingomonas prati</name>
    <dbReference type="NCBI Taxonomy" id="1843237"/>
    <lineage>
        <taxon>Bacteria</taxon>
        <taxon>Pseudomonadati</taxon>
        <taxon>Pseudomonadota</taxon>
        <taxon>Alphaproteobacteria</taxon>
        <taxon>Sphingomonadales</taxon>
        <taxon>Sphingomonadaceae</taxon>
        <taxon>Sphingomonas</taxon>
    </lineage>
</organism>
<keyword evidence="3 7" id="KW-0378">Hydrolase</keyword>
<sequence>MRILRGFWKLLVAIKDGLVLLLMLLFFGALFAALSVGGNPRVPGNGTLVVALNGSLVEQPSDADPFAALAGSGPVTREYRLRDVTRAVDAAARDANVKGVVLDLDRFTGGGQAGLATLGEAMDRVRRAGKPVLAYATGYTDDSYLLAAHASEIWLNPIGPVLLTGPGGSRLYYKGLLDKIGVTPKVYRVGEFKSAVEPFTRTDQSPAARAANQLLADALWADWTQNVSQARPKAQLAPYLAHPEQIAAATGGDMAQAALRAGLVDKLGDRIAFGRRVAQVTGTGMADSKIAGSFPAIPFENWVSGHPEKSSGTPIGVVTIAGEIVDGKAGPGTAAGTTISDLILKELAKGRIKALVVRVDSPGGSVTASEQIRQAILEAKRRKLPIVVSMGNVAASGGYWVSTPGARIFAEPSTITGSIGVFGIIPTFQGALAKLGLSADGVATTPLSGQPDVLRGTSPQFDQLIQLGIEDAYRRFTGLVATSRRLPQARVDQIGQGRVWPGGVARQIGLVDQFGGLDDAVAYAARLAKVKPDAAYPLFIEREPNPFKQMVTELFRNDGEMGDQAATDPWSKLAGNPERLMGQALGDARRIAAGPAIQVRCLECPVEATAAPRSDGVLARLILTKLGM</sequence>
<keyword evidence="4" id="KW-0720">Serine protease</keyword>